<dbReference type="Pfam" id="PF00126">
    <property type="entry name" value="HTH_1"/>
    <property type="match status" value="1"/>
</dbReference>
<keyword evidence="2" id="KW-0805">Transcription regulation</keyword>
<dbReference type="GO" id="GO:0003700">
    <property type="term" value="F:DNA-binding transcription factor activity"/>
    <property type="evidence" value="ECO:0007669"/>
    <property type="project" value="InterPro"/>
</dbReference>
<organism evidence="6 7">
    <name type="scientific">Ligilactobacillus ubinensis</name>
    <dbReference type="NCBI Taxonomy" id="2876789"/>
    <lineage>
        <taxon>Bacteria</taxon>
        <taxon>Bacillati</taxon>
        <taxon>Bacillota</taxon>
        <taxon>Bacilli</taxon>
        <taxon>Lactobacillales</taxon>
        <taxon>Lactobacillaceae</taxon>
        <taxon>Ligilactobacillus</taxon>
    </lineage>
</organism>
<sequence>MNLQQLQYLSVLAQTENYTKAAKILHITQPTLSYAINNLEEQIGIQLFEKHGRSIKLTQNGKSFAAESAQALEILNQAIERARNINSTDKTIKIASLRTLNTLWLPNTIKDFLEKRSSGSIEPYFDFGSGTGFSLQMTQLLREEKFDICFCSKIDDKDDIDYFPVVEQKLVLITPFDHPLANKKSIDLTETLKYNQITFSSNSGLYFELERLFSICGGTPKSIYKVEEDESVAGMVAAGFGIAVVPKMRMLDRMAVKIIPIRFPKWHRFIYMATLKKHYQNAVTQEFIDFVHQFKGINDV</sequence>
<evidence type="ECO:0000256" key="1">
    <source>
        <dbReference type="ARBA" id="ARBA00009437"/>
    </source>
</evidence>
<dbReference type="AlphaFoldDB" id="A0A9X2FKB0"/>
<dbReference type="GO" id="GO:0000976">
    <property type="term" value="F:transcription cis-regulatory region binding"/>
    <property type="evidence" value="ECO:0007669"/>
    <property type="project" value="TreeGrafter"/>
</dbReference>
<comment type="caution">
    <text evidence="6">The sequence shown here is derived from an EMBL/GenBank/DDBJ whole genome shotgun (WGS) entry which is preliminary data.</text>
</comment>
<evidence type="ECO:0000313" key="6">
    <source>
        <dbReference type="EMBL" id="MCP0887254.1"/>
    </source>
</evidence>
<dbReference type="InterPro" id="IPR036390">
    <property type="entry name" value="WH_DNA-bd_sf"/>
</dbReference>
<dbReference type="Proteomes" id="UP001139006">
    <property type="component" value="Unassembled WGS sequence"/>
</dbReference>
<dbReference type="Pfam" id="PF03466">
    <property type="entry name" value="LysR_substrate"/>
    <property type="match status" value="1"/>
</dbReference>
<keyword evidence="7" id="KW-1185">Reference proteome</keyword>
<protein>
    <submittedName>
        <fullName evidence="6">LysR family transcriptional regulator</fullName>
    </submittedName>
</protein>
<dbReference type="Gene3D" id="1.10.10.10">
    <property type="entry name" value="Winged helix-like DNA-binding domain superfamily/Winged helix DNA-binding domain"/>
    <property type="match status" value="1"/>
</dbReference>
<dbReference type="EMBL" id="JAIULA010000014">
    <property type="protein sequence ID" value="MCP0887254.1"/>
    <property type="molecule type" value="Genomic_DNA"/>
</dbReference>
<dbReference type="InterPro" id="IPR000847">
    <property type="entry name" value="LysR_HTH_N"/>
</dbReference>
<name>A0A9X2FKB0_9LACO</name>
<dbReference type="SUPFAM" id="SSF53850">
    <property type="entry name" value="Periplasmic binding protein-like II"/>
    <property type="match status" value="1"/>
</dbReference>
<dbReference type="RefSeq" id="WP_253360967.1">
    <property type="nucleotide sequence ID" value="NZ_JAIULA010000014.1"/>
</dbReference>
<dbReference type="PANTHER" id="PTHR30126">
    <property type="entry name" value="HTH-TYPE TRANSCRIPTIONAL REGULATOR"/>
    <property type="match status" value="1"/>
</dbReference>
<dbReference type="InterPro" id="IPR005119">
    <property type="entry name" value="LysR_subst-bd"/>
</dbReference>
<evidence type="ECO:0000313" key="7">
    <source>
        <dbReference type="Proteomes" id="UP001139006"/>
    </source>
</evidence>
<evidence type="ECO:0000256" key="2">
    <source>
        <dbReference type="ARBA" id="ARBA00023015"/>
    </source>
</evidence>
<evidence type="ECO:0000259" key="5">
    <source>
        <dbReference type="PROSITE" id="PS50931"/>
    </source>
</evidence>
<reference evidence="6 7" key="1">
    <citation type="journal article" date="2023" name="Int. J. Syst. Evol. Microbiol.">
        <title>Ligilactobacillus ubinensis sp. nov., a novel species isolated from the wild ferment of a durian fruit (Durio zibethinus).</title>
        <authorList>
            <person name="Heng Y.C."/>
            <person name="Menon N."/>
            <person name="Chen B."/>
            <person name="Loo B.Z.L."/>
            <person name="Wong G.W.J."/>
            <person name="Lim A.C.H."/>
            <person name="Silvaraju S."/>
            <person name="Kittelmann S."/>
        </authorList>
    </citation>
    <scope>NUCLEOTIDE SEQUENCE [LARGE SCALE GENOMIC DNA]</scope>
    <source>
        <strain evidence="6 7">WILCCON 0076</strain>
    </source>
</reference>
<dbReference type="Gene3D" id="3.40.190.290">
    <property type="match status" value="1"/>
</dbReference>
<proteinExistence type="inferred from homology"/>
<dbReference type="FunFam" id="1.10.10.10:FF:000001">
    <property type="entry name" value="LysR family transcriptional regulator"/>
    <property type="match status" value="1"/>
</dbReference>
<dbReference type="SUPFAM" id="SSF46785">
    <property type="entry name" value="Winged helix' DNA-binding domain"/>
    <property type="match status" value="1"/>
</dbReference>
<comment type="similarity">
    <text evidence="1">Belongs to the LysR transcriptional regulatory family.</text>
</comment>
<keyword evidence="3" id="KW-0238">DNA-binding</keyword>
<accession>A0A9X2FKB0</accession>
<dbReference type="PROSITE" id="PS50931">
    <property type="entry name" value="HTH_LYSR"/>
    <property type="match status" value="1"/>
</dbReference>
<evidence type="ECO:0000256" key="3">
    <source>
        <dbReference type="ARBA" id="ARBA00023125"/>
    </source>
</evidence>
<evidence type="ECO:0000256" key="4">
    <source>
        <dbReference type="ARBA" id="ARBA00023163"/>
    </source>
</evidence>
<dbReference type="PRINTS" id="PR00039">
    <property type="entry name" value="HTHLYSR"/>
</dbReference>
<feature type="domain" description="HTH lysR-type" evidence="5">
    <location>
        <begin position="1"/>
        <end position="58"/>
    </location>
</feature>
<keyword evidence="4" id="KW-0804">Transcription</keyword>
<dbReference type="InterPro" id="IPR036388">
    <property type="entry name" value="WH-like_DNA-bd_sf"/>
</dbReference>
<dbReference type="PANTHER" id="PTHR30126:SF39">
    <property type="entry name" value="HTH-TYPE TRANSCRIPTIONAL REGULATOR CYSL"/>
    <property type="match status" value="1"/>
</dbReference>
<gene>
    <name evidence="6" type="ORF">LB941_07885</name>
</gene>